<proteinExistence type="predicted"/>
<feature type="transmembrane region" description="Helical" evidence="1">
    <location>
        <begin position="69"/>
        <end position="86"/>
    </location>
</feature>
<dbReference type="RefSeq" id="WP_121165579.1">
    <property type="nucleotide sequence ID" value="NZ_RAPE01000002.1"/>
</dbReference>
<feature type="transmembrane region" description="Helical" evidence="1">
    <location>
        <begin position="39"/>
        <end position="57"/>
    </location>
</feature>
<dbReference type="EMBL" id="RAPE01000002">
    <property type="protein sequence ID" value="RKF14774.1"/>
    <property type="molecule type" value="Genomic_DNA"/>
</dbReference>
<dbReference type="AlphaFoldDB" id="A0A3A8ATB2"/>
<comment type="caution">
    <text evidence="2">The sequence shown here is derived from an EMBL/GenBank/DDBJ whole genome shotgun (WGS) entry which is preliminary data.</text>
</comment>
<evidence type="ECO:0000256" key="1">
    <source>
        <dbReference type="SAM" id="Phobius"/>
    </source>
</evidence>
<gene>
    <name evidence="2" type="ORF">D6850_07800</name>
</gene>
<accession>A0A3A8ATB2</accession>
<dbReference type="Proteomes" id="UP000281128">
    <property type="component" value="Unassembled WGS sequence"/>
</dbReference>
<sequence>MTALPHTVTPEGPLRRETPIPSHYIEDADDAMSPLRVGVYRGTAVAATIAALGLWMVPIHQVDPIMQIFKLFLSASLLLGAAALMITQRQPAGPAIEIDPRRRTLTVIDVDADGRSNVRAEHAIDSLSEIVLRDSLLTARDASGNSLIALPVNDAATHAALAQLLGQETR</sequence>
<organism evidence="2 3">
    <name type="scientific">Roseovarius spongiae</name>
    <dbReference type="NCBI Taxonomy" id="2320272"/>
    <lineage>
        <taxon>Bacteria</taxon>
        <taxon>Pseudomonadati</taxon>
        <taxon>Pseudomonadota</taxon>
        <taxon>Alphaproteobacteria</taxon>
        <taxon>Rhodobacterales</taxon>
        <taxon>Roseobacteraceae</taxon>
        <taxon>Roseovarius</taxon>
    </lineage>
</organism>
<reference evidence="2 3" key="1">
    <citation type="submission" date="2018-09" db="EMBL/GenBank/DDBJ databases">
        <title>Roseovarius spongiae sp. nov., isolated from a marine sponge.</title>
        <authorList>
            <person name="Zhuang L."/>
            <person name="Luo L."/>
        </authorList>
    </citation>
    <scope>NUCLEOTIDE SEQUENCE [LARGE SCALE GENOMIC DNA]</scope>
    <source>
        <strain evidence="2 3">HN-E21</strain>
    </source>
</reference>
<protein>
    <submittedName>
        <fullName evidence="2">Uncharacterized protein</fullName>
    </submittedName>
</protein>
<keyword evidence="1" id="KW-0472">Membrane</keyword>
<name>A0A3A8ATB2_9RHOB</name>
<evidence type="ECO:0000313" key="3">
    <source>
        <dbReference type="Proteomes" id="UP000281128"/>
    </source>
</evidence>
<dbReference type="OrthoDB" id="7745547at2"/>
<evidence type="ECO:0000313" key="2">
    <source>
        <dbReference type="EMBL" id="RKF14774.1"/>
    </source>
</evidence>
<keyword evidence="1" id="KW-0812">Transmembrane</keyword>
<keyword evidence="3" id="KW-1185">Reference proteome</keyword>
<keyword evidence="1" id="KW-1133">Transmembrane helix</keyword>